<dbReference type="Proteomes" id="UP000030710">
    <property type="component" value="Unassembled WGS sequence"/>
</dbReference>
<accession>U1PTE2</accession>
<dbReference type="Pfam" id="PF04981">
    <property type="entry name" value="NMD3"/>
    <property type="match status" value="1"/>
</dbReference>
<dbReference type="AlphaFoldDB" id="U1PTE2"/>
<evidence type="ECO:0000259" key="1">
    <source>
        <dbReference type="Pfam" id="PF04981"/>
    </source>
</evidence>
<organism evidence="2 3">
    <name type="scientific">Haloquadratum walsbyi J07HQW2</name>
    <dbReference type="NCBI Taxonomy" id="1238425"/>
    <lineage>
        <taxon>Archaea</taxon>
        <taxon>Methanobacteriati</taxon>
        <taxon>Methanobacteriota</taxon>
        <taxon>Stenosarchaea group</taxon>
        <taxon>Halobacteria</taxon>
        <taxon>Halobacteriales</taxon>
        <taxon>Haloferacaceae</taxon>
        <taxon>Haloquadratum</taxon>
    </lineage>
</organism>
<dbReference type="InterPro" id="IPR007064">
    <property type="entry name" value="Nmd3_N"/>
</dbReference>
<dbReference type="InterPro" id="IPR039768">
    <property type="entry name" value="Nmd3"/>
</dbReference>
<dbReference type="EMBL" id="KE356561">
    <property type="protein sequence ID" value="ERG95651.1"/>
    <property type="molecule type" value="Genomic_DNA"/>
</dbReference>
<feature type="domain" description="Nmd3 N-terminal" evidence="1">
    <location>
        <begin position="7"/>
        <end position="253"/>
    </location>
</feature>
<gene>
    <name evidence="2" type="ORF">J07HQW2_02111</name>
</gene>
<dbReference type="GO" id="GO:0043023">
    <property type="term" value="F:ribosomal large subunit binding"/>
    <property type="evidence" value="ECO:0007669"/>
    <property type="project" value="InterPro"/>
</dbReference>
<evidence type="ECO:0000313" key="3">
    <source>
        <dbReference type="Proteomes" id="UP000030710"/>
    </source>
</evidence>
<dbReference type="PANTHER" id="PTHR12746">
    <property type="entry name" value="NONSENSE-MEDIATED MRNA DECAY PROTEIN 3"/>
    <property type="match status" value="1"/>
</dbReference>
<name>U1PTE2_9EURY</name>
<dbReference type="PANTHER" id="PTHR12746:SF2">
    <property type="entry name" value="60S RIBOSOMAL EXPORT PROTEIN NMD3"/>
    <property type="match status" value="1"/>
</dbReference>
<protein>
    <submittedName>
        <fullName evidence="2">NMD protein affecting ribosome stability and mRNA decay</fullName>
    </submittedName>
</protein>
<dbReference type="GO" id="GO:0005737">
    <property type="term" value="C:cytoplasm"/>
    <property type="evidence" value="ECO:0007669"/>
    <property type="project" value="TreeGrafter"/>
</dbReference>
<sequence length="381" mass="41406">MSSGEFCPQCGDLISEQSASHPGAPHERDAVVCNDCYFADFDLVDAPERLEVEVCARCGAIKEGKQWVDVDADDYTDVAIDRVTESLGVHLSAEEVQWGIEPEQVDKNTIRMHCTFTGIVRGTHQQEQITVPVRISRQTCERCGRIAGGYYASIVQIRARGRTPTTTEQQRGVEIAESYIADREATGDRDAFISEITTTDDGTNIKISTNQLGSGVAAQIVRELGGNVSEYPTLVTEDGDGNEVYRVTYAVRLPEFTPGDVIDPVDEDGPVVVRSVQGNLKGVRATTGDTYEASFEEGIAPDAEYIGTVDDADETTVVAFEDAYAMQVLDPETYESKTVARPSYVDADATTVPVIKSREGLYVLPMSMMGATDEGQSVSPQ</sequence>
<reference evidence="2 3" key="1">
    <citation type="journal article" date="2013" name="PLoS ONE">
        <title>Assembly-driven community genomics of a hypersaline microbial ecosystem.</title>
        <authorList>
            <person name="Podell S."/>
            <person name="Ugalde J.A."/>
            <person name="Narasingarao P."/>
            <person name="Banfield J.F."/>
            <person name="Heidelberg K.B."/>
            <person name="Allen E.E."/>
        </authorList>
    </citation>
    <scope>NUCLEOTIDE SEQUENCE [LARGE SCALE GENOMIC DNA]</scope>
    <source>
        <strain evidence="3">J07HQW2</strain>
    </source>
</reference>
<dbReference type="STRING" id="1238425.J07HQW2_02111"/>
<dbReference type="RefSeq" id="WP_021055125.1">
    <property type="nucleotide sequence ID" value="NZ_KE356561.1"/>
</dbReference>
<dbReference type="HOGENOM" id="CLU_065087_0_0_2"/>
<proteinExistence type="predicted"/>
<dbReference type="eggNOG" id="arCOG04149">
    <property type="taxonomic scope" value="Archaea"/>
</dbReference>
<evidence type="ECO:0000313" key="2">
    <source>
        <dbReference type="EMBL" id="ERG95651.1"/>
    </source>
</evidence>